<evidence type="ECO:0000313" key="1">
    <source>
        <dbReference type="EMBL" id="TMV07374.1"/>
    </source>
</evidence>
<reference evidence="1 2" key="1">
    <citation type="submission" date="2019-05" db="EMBL/GenBank/DDBJ databases">
        <title>Marivita sp. nov. isolated from sea sediment.</title>
        <authorList>
            <person name="Kim W."/>
        </authorList>
    </citation>
    <scope>NUCLEOTIDE SEQUENCE [LARGE SCALE GENOMIC DNA]</scope>
    <source>
        <strain evidence="1 2">CAU 1492</strain>
    </source>
</reference>
<evidence type="ECO:0000313" key="2">
    <source>
        <dbReference type="Proteomes" id="UP001191082"/>
    </source>
</evidence>
<keyword evidence="2" id="KW-1185">Reference proteome</keyword>
<gene>
    <name evidence="1" type="ORF">FGK64_21845</name>
</gene>
<comment type="caution">
    <text evidence="1">The sequence shown here is derived from an EMBL/GenBank/DDBJ whole genome shotgun (WGS) entry which is preliminary data.</text>
</comment>
<accession>A0ABY2WX33</accession>
<dbReference type="RefSeq" id="WP_138865983.1">
    <property type="nucleotide sequence ID" value="NZ_VCPC01000009.1"/>
</dbReference>
<sequence>MAKLIDSLYPRFRLFLYGGRPDYCAPRTIFGPAFAVLFLGEGYAVLKSQKQVQTLTRQFDNLIRKAVVTPDRVASWLTDLAQEIPR</sequence>
<protein>
    <submittedName>
        <fullName evidence="1">Uncharacterized protein</fullName>
    </submittedName>
</protein>
<name>A0ABY2WX33_9RHOB</name>
<dbReference type="EMBL" id="VCPC01000009">
    <property type="protein sequence ID" value="TMV07374.1"/>
    <property type="molecule type" value="Genomic_DNA"/>
</dbReference>
<proteinExistence type="predicted"/>
<organism evidence="1 2">
    <name type="scientific">Arenibacterium halophilum</name>
    <dbReference type="NCBI Taxonomy" id="2583821"/>
    <lineage>
        <taxon>Bacteria</taxon>
        <taxon>Pseudomonadati</taxon>
        <taxon>Pseudomonadota</taxon>
        <taxon>Alphaproteobacteria</taxon>
        <taxon>Rhodobacterales</taxon>
        <taxon>Paracoccaceae</taxon>
        <taxon>Arenibacterium</taxon>
    </lineage>
</organism>
<dbReference type="Proteomes" id="UP001191082">
    <property type="component" value="Unassembled WGS sequence"/>
</dbReference>